<gene>
    <name evidence="1" type="ORF">AX018_102046</name>
</gene>
<evidence type="ECO:0008006" key="3">
    <source>
        <dbReference type="Google" id="ProtNLM"/>
    </source>
</evidence>
<protein>
    <recommendedName>
        <fullName evidence="3">Beta-galactosidase-like protein</fullName>
    </recommendedName>
</protein>
<sequence>MAHPFRPTFLHSAMMLAAASVLLAGAGGAHLFHRLAPAPQAPHAPKLLLAPMIGVIEPCVLSTADLPASMDDLGPLCRGPQGSAAALVESTLKALQPAARPDAGVELGYTLPVPLLRLFRQGEDGGWRIDDDMVGRLVRTLMDAPRPAILYLFSTHFSSQAPIEETLAADPSNMGQTRDGPLGMDDYYDSKVFNWTFATTRNTLTERRVQAVQAVLDAACRMAPQDRAKIRGVTLLGELHHLFPNFQAGMGFDGPYRVTDYSADSVAGFRRYLRQAFGRIEQLNRVVGADYASFDEVVPPSRDIRFEPLRRYTEHIDAFAQGTLPVSGWAHVEGATARHPAWVHVYRNGDFVGRTAVRWGRQDVLAAKPEFGDANTGWRIDLDFKRLPAGLHRLDVFLEASPGALTHLGTRDIAIMDRQQSTPRLLPQHPLPAATPPGAAVQAHIDSPQPNASYYYNPLVPLWHAFRAQQVVDYLRFFDAQVARSCLRDVPRYTHQIIPFTNPSWDANKFAIQASLRPLDGIRLGVSLYGEPTYGQSYFDWLARSGQSRYGITEFHPLKAMDTAAMQQVFERHARHGAEFLSFFVEPRWQGALVPRGHNMFSFDPDNAQFGSDRLYRSVQRALAPPAR</sequence>
<keyword evidence="2" id="KW-1185">Reference proteome</keyword>
<name>A0A328ZFD6_9BURK</name>
<accession>A0A328ZFD6</accession>
<reference evidence="1 2" key="1">
    <citation type="submission" date="2018-06" db="EMBL/GenBank/DDBJ databases">
        <title>Genomic Encyclopedia of Archaeal and Bacterial Type Strains, Phase II (KMG-II): from individual species to whole genera.</title>
        <authorList>
            <person name="Goeker M."/>
        </authorList>
    </citation>
    <scope>NUCLEOTIDE SEQUENCE [LARGE SCALE GENOMIC DNA]</scope>
    <source>
        <strain evidence="1 2">CFPB 3232</strain>
    </source>
</reference>
<dbReference type="AlphaFoldDB" id="A0A328ZFD6"/>
<dbReference type="RefSeq" id="WP_245951527.1">
    <property type="nucleotide sequence ID" value="NZ_QLTA01000020.1"/>
</dbReference>
<dbReference type="EMBL" id="QLTA01000020">
    <property type="protein sequence ID" value="RAR81397.1"/>
    <property type="molecule type" value="Genomic_DNA"/>
</dbReference>
<organism evidence="1 2">
    <name type="scientific">Paracidovorax anthurii</name>
    <dbReference type="NCBI Taxonomy" id="78229"/>
    <lineage>
        <taxon>Bacteria</taxon>
        <taxon>Pseudomonadati</taxon>
        <taxon>Pseudomonadota</taxon>
        <taxon>Betaproteobacteria</taxon>
        <taxon>Burkholderiales</taxon>
        <taxon>Comamonadaceae</taxon>
        <taxon>Paracidovorax</taxon>
    </lineage>
</organism>
<comment type="caution">
    <text evidence="1">The sequence shown here is derived from an EMBL/GenBank/DDBJ whole genome shotgun (WGS) entry which is preliminary data.</text>
</comment>
<evidence type="ECO:0000313" key="1">
    <source>
        <dbReference type="EMBL" id="RAR81397.1"/>
    </source>
</evidence>
<dbReference type="Gene3D" id="3.20.20.80">
    <property type="entry name" value="Glycosidases"/>
    <property type="match status" value="1"/>
</dbReference>
<proteinExistence type="predicted"/>
<evidence type="ECO:0000313" key="2">
    <source>
        <dbReference type="Proteomes" id="UP000248856"/>
    </source>
</evidence>
<dbReference type="Proteomes" id="UP000248856">
    <property type="component" value="Unassembled WGS sequence"/>
</dbReference>